<keyword evidence="1" id="KW-0472">Membrane</keyword>
<protein>
    <submittedName>
        <fullName evidence="2">Ribosomally synthesized peptide with SipW-like signal peptide</fullName>
    </submittedName>
</protein>
<dbReference type="RefSeq" id="WP_310291256.1">
    <property type="nucleotide sequence ID" value="NZ_BAAAWO010000001.1"/>
</dbReference>
<keyword evidence="1" id="KW-1133">Transmembrane helix</keyword>
<name>A0ABU2BP19_9MICC</name>
<dbReference type="Proteomes" id="UP001183817">
    <property type="component" value="Unassembled WGS sequence"/>
</dbReference>
<reference evidence="2 3" key="1">
    <citation type="submission" date="2023-07" db="EMBL/GenBank/DDBJ databases">
        <title>Sequencing the genomes of 1000 actinobacteria strains.</title>
        <authorList>
            <person name="Klenk H.-P."/>
        </authorList>
    </citation>
    <scope>NUCLEOTIDE SEQUENCE [LARGE SCALE GENOMIC DNA]</scope>
    <source>
        <strain evidence="2 3">DSM 20167</strain>
    </source>
</reference>
<dbReference type="InterPro" id="IPR023833">
    <property type="entry name" value="Signal_pept_SipW-depend-type"/>
</dbReference>
<evidence type="ECO:0000313" key="3">
    <source>
        <dbReference type="Proteomes" id="UP001183817"/>
    </source>
</evidence>
<accession>A0ABU2BP19</accession>
<dbReference type="EMBL" id="JAVDYI010000001">
    <property type="protein sequence ID" value="MDR7359059.1"/>
    <property type="molecule type" value="Genomic_DNA"/>
</dbReference>
<evidence type="ECO:0000256" key="1">
    <source>
        <dbReference type="SAM" id="Phobius"/>
    </source>
</evidence>
<gene>
    <name evidence="2" type="ORF">J2S64_002750</name>
</gene>
<evidence type="ECO:0000313" key="2">
    <source>
        <dbReference type="EMBL" id="MDR7359059.1"/>
    </source>
</evidence>
<keyword evidence="3" id="KW-1185">Reference proteome</keyword>
<proteinExistence type="predicted"/>
<organism evidence="2 3">
    <name type="scientific">Paeniglutamicibacter sulfureus</name>
    <dbReference type="NCBI Taxonomy" id="43666"/>
    <lineage>
        <taxon>Bacteria</taxon>
        <taxon>Bacillati</taxon>
        <taxon>Actinomycetota</taxon>
        <taxon>Actinomycetes</taxon>
        <taxon>Micrococcales</taxon>
        <taxon>Micrococcaceae</taxon>
        <taxon>Paeniglutamicibacter</taxon>
    </lineage>
</organism>
<keyword evidence="1" id="KW-0812">Transmembrane</keyword>
<feature type="transmembrane region" description="Helical" evidence="1">
    <location>
        <begin position="12"/>
        <end position="31"/>
    </location>
</feature>
<comment type="caution">
    <text evidence="2">The sequence shown here is derived from an EMBL/GenBank/DDBJ whole genome shotgun (WGS) entry which is preliminary data.</text>
</comment>
<dbReference type="NCBIfam" id="TIGR04088">
    <property type="entry name" value="cognate_SipW"/>
    <property type="match status" value="1"/>
</dbReference>
<sequence length="191" mass="19910">MSQKEKNRKIRAILAGGMVLGVGAAVTLAAWSDSEFAEGIFGTGAFDLEGSATGIGYSSHTEGNAVDLSFPLDASEISADQTIQAPFAVRLSEATTENANVTMAAEFVGSINGLSYEVYKTESFGCVGLTTPFASGAFDGIPTSEVQAFTLDQGTTSAGPEQNLCFVVKADASLQQGANSTVIWQFEARQQ</sequence>